<evidence type="ECO:0000313" key="3">
    <source>
        <dbReference type="EMBL" id="CAL1172031.1"/>
    </source>
</evidence>
<dbReference type="EMBL" id="CAMXCT020006706">
    <property type="protein sequence ID" value="CAL1172031.1"/>
    <property type="molecule type" value="Genomic_DNA"/>
</dbReference>
<reference evidence="3" key="2">
    <citation type="submission" date="2024-04" db="EMBL/GenBank/DDBJ databases">
        <authorList>
            <person name="Chen Y."/>
            <person name="Shah S."/>
            <person name="Dougan E. K."/>
            <person name="Thang M."/>
            <person name="Chan C."/>
        </authorList>
    </citation>
    <scope>NUCLEOTIDE SEQUENCE [LARGE SCALE GENOMIC DNA]</scope>
</reference>
<evidence type="ECO:0000313" key="2">
    <source>
        <dbReference type="EMBL" id="CAI4018656.1"/>
    </source>
</evidence>
<dbReference type="EMBL" id="CAMXCT010006706">
    <property type="protein sequence ID" value="CAI4018656.1"/>
    <property type="molecule type" value="Genomic_DNA"/>
</dbReference>
<comment type="caution">
    <text evidence="2">The sequence shown here is derived from an EMBL/GenBank/DDBJ whole genome shotgun (WGS) entry which is preliminary data.</text>
</comment>
<dbReference type="EMBL" id="CAMXCT030006706">
    <property type="protein sequence ID" value="CAL4805968.1"/>
    <property type="molecule type" value="Genomic_DNA"/>
</dbReference>
<accession>A0A9P1GPS8</accession>
<dbReference type="AlphaFoldDB" id="A0A9P1GPS8"/>
<evidence type="ECO:0000313" key="4">
    <source>
        <dbReference type="Proteomes" id="UP001152797"/>
    </source>
</evidence>
<proteinExistence type="predicted"/>
<reference evidence="2" key="1">
    <citation type="submission" date="2022-10" db="EMBL/GenBank/DDBJ databases">
        <authorList>
            <person name="Chen Y."/>
            <person name="Dougan E. K."/>
            <person name="Chan C."/>
            <person name="Rhodes N."/>
            <person name="Thang M."/>
        </authorList>
    </citation>
    <scope>NUCLEOTIDE SEQUENCE</scope>
</reference>
<protein>
    <submittedName>
        <fullName evidence="2">Uncharacterized protein</fullName>
    </submittedName>
</protein>
<name>A0A9P1GPS8_9DINO</name>
<organism evidence="2">
    <name type="scientific">Cladocopium goreaui</name>
    <dbReference type="NCBI Taxonomy" id="2562237"/>
    <lineage>
        <taxon>Eukaryota</taxon>
        <taxon>Sar</taxon>
        <taxon>Alveolata</taxon>
        <taxon>Dinophyceae</taxon>
        <taxon>Suessiales</taxon>
        <taxon>Symbiodiniaceae</taxon>
        <taxon>Cladocopium</taxon>
    </lineage>
</organism>
<evidence type="ECO:0000256" key="1">
    <source>
        <dbReference type="SAM" id="SignalP"/>
    </source>
</evidence>
<dbReference type="Proteomes" id="UP001152797">
    <property type="component" value="Unassembled WGS sequence"/>
</dbReference>
<keyword evidence="1" id="KW-0732">Signal</keyword>
<keyword evidence="4" id="KW-1185">Reference proteome</keyword>
<sequence>MTWSGWALPWGTDGLLMPVGLCDVLEMARQFVQLAGLGPRHDGPRSLDAFLSDQNQVVMAVEDRNRACIQASFFSNAFHGKLEEHASAGKLDVGFGQFFDFGEEAGYGPTSYFVSAEGFFYVLTYRAADGECFKGDFDDDKWLPSWITRKGTCGHKDDNVHGACTSVVPLGRFKRTALECHIGQMLFGRALAYVLFLEKQVPGRCFSMAPVPESASKAVKLWMQSLAAKLFWNEQEKDLIPMVQFLLRDLPQQCLPSALVTAYLLYRAKCVVPSLASEPLHVTSWGDGNVFPLKHIQCDVSKI</sequence>
<feature type="chain" id="PRO_5043273008" evidence="1">
    <location>
        <begin position="23"/>
        <end position="303"/>
    </location>
</feature>
<feature type="signal peptide" evidence="1">
    <location>
        <begin position="1"/>
        <end position="22"/>
    </location>
</feature>
<gene>
    <name evidence="2" type="ORF">C1SCF055_LOCUS43207</name>
</gene>